<dbReference type="Pfam" id="PF14645">
    <property type="entry name" value="Chibby"/>
    <property type="match status" value="1"/>
</dbReference>
<feature type="compositionally biased region" description="Polar residues" evidence="2">
    <location>
        <begin position="1"/>
        <end position="10"/>
    </location>
</feature>
<dbReference type="InterPro" id="IPR028118">
    <property type="entry name" value="Chibby_fam"/>
</dbReference>
<dbReference type="GO" id="GO:0042803">
    <property type="term" value="F:protein homodimerization activity"/>
    <property type="evidence" value="ECO:0007669"/>
    <property type="project" value="Ensembl"/>
</dbReference>
<dbReference type="PANTHER" id="PTHR21533:SF20">
    <property type="entry name" value="PROTEIN CHIBBY HOMOLOG 1"/>
    <property type="match status" value="1"/>
</dbReference>
<keyword evidence="4" id="KW-1185">Reference proteome</keyword>
<sequence>MPLFGNTFSPKKTPPRKSASLSNLHNLDRSTREVELGLDYGTPSMNLAGQSLKFENGQWIAGELISCHLVRQDCGRTPGDLVTAGFVLPPETGISGGVDRREAQRLRRRNQQLEEENNLLRLKVDILLDMLSETTAESHLMEKELDELKSVGRRRK</sequence>
<reference evidence="3 4" key="1">
    <citation type="journal article" date="2015" name="Annu Rev Anim Biosci">
        <title>The Genome 10K Project: a way forward.</title>
        <authorList>
            <person name="Koepfli K.P."/>
            <person name="Paten B."/>
            <person name="O'Brien S.J."/>
            <person name="Koepfli K.P."/>
            <person name="Paten B."/>
            <person name="Antunes A."/>
            <person name="Belov K."/>
            <person name="Bustamante C."/>
            <person name="Castoe T.A."/>
            <person name="Clawson H."/>
            <person name="Crawford A.J."/>
            <person name="Diekhans M."/>
            <person name="Distel D."/>
            <person name="Durbin R."/>
            <person name="Earl D."/>
            <person name="Fujita M.K."/>
            <person name="Gamble T."/>
            <person name="Georges A."/>
            <person name="Gemmell N."/>
            <person name="Gilbert M.T."/>
            <person name="Graves J.M."/>
            <person name="Green R.E."/>
            <person name="Hickey G."/>
            <person name="Jarvis E.D."/>
            <person name="Johnson W."/>
            <person name="Komissarov A."/>
            <person name="Korf I."/>
            <person name="Kuhn R."/>
            <person name="Larkin D.M."/>
            <person name="Lewin H."/>
            <person name="Lopez J.V."/>
            <person name="Ma J."/>
            <person name="Marques-Bonet T."/>
            <person name="Miller W."/>
            <person name="Murphy R."/>
            <person name="Pevzner P."/>
            <person name="Shapiro B."/>
            <person name="Steiner C."/>
            <person name="Tamazian G."/>
            <person name="Venkatesh B."/>
            <person name="Wang J."/>
            <person name="Wayne R."/>
            <person name="Wiley E."/>
            <person name="Yang H."/>
            <person name="Zhang G."/>
            <person name="Haussler D."/>
            <person name="Ryder O."/>
            <person name="O'Brien S.J."/>
        </authorList>
    </citation>
    <scope>NUCLEOTIDE SEQUENCE</scope>
</reference>
<dbReference type="PANTHER" id="PTHR21533">
    <property type="entry name" value="LEUCINE-RICH PROTEIN"/>
    <property type="match status" value="1"/>
</dbReference>
<evidence type="ECO:0000313" key="3">
    <source>
        <dbReference type="Ensembl" id="ENSRFEP00010003025.1"/>
    </source>
</evidence>
<name>A0A671DQ66_RHIFE</name>
<accession>A0A671DQ66</accession>
<dbReference type="GO" id="GO:0005813">
    <property type="term" value="C:centrosome"/>
    <property type="evidence" value="ECO:0007669"/>
    <property type="project" value="Ensembl"/>
</dbReference>
<dbReference type="GO" id="GO:0060271">
    <property type="term" value="P:cilium assembly"/>
    <property type="evidence" value="ECO:0007669"/>
    <property type="project" value="Ensembl"/>
</dbReference>
<dbReference type="GO" id="GO:0051289">
    <property type="term" value="P:protein homotetramerization"/>
    <property type="evidence" value="ECO:0007669"/>
    <property type="project" value="Ensembl"/>
</dbReference>
<organism evidence="3 4">
    <name type="scientific">Rhinolophus ferrumequinum</name>
    <name type="common">Greater horseshoe bat</name>
    <dbReference type="NCBI Taxonomy" id="59479"/>
    <lineage>
        <taxon>Eukaryota</taxon>
        <taxon>Metazoa</taxon>
        <taxon>Chordata</taxon>
        <taxon>Craniata</taxon>
        <taxon>Vertebrata</taxon>
        <taxon>Euteleostomi</taxon>
        <taxon>Mammalia</taxon>
        <taxon>Eutheria</taxon>
        <taxon>Laurasiatheria</taxon>
        <taxon>Chiroptera</taxon>
        <taxon>Yinpterochiroptera</taxon>
        <taxon>Rhinolophoidea</taxon>
        <taxon>Rhinolophidae</taxon>
        <taxon>Rhinolophinae</taxon>
        <taxon>Rhinolophus</taxon>
    </lineage>
</organism>
<reference evidence="3 4" key="2">
    <citation type="journal article" date="2018" name="Annu Rev Anim Biosci">
        <title>Bat Biology, Genomes, and the Bat1K Project: To Generate Chromosome-Level Genomes for All Living Bat Species.</title>
        <authorList>
            <person name="Teeling E.C."/>
            <person name="Vernes S.C."/>
            <person name="Davalos L.M."/>
            <person name="Ray D.A."/>
            <person name="Gilbert M.T.P."/>
            <person name="Myers E."/>
        </authorList>
    </citation>
    <scope>NUCLEOTIDE SEQUENCE</scope>
</reference>
<dbReference type="InParanoid" id="A0A671DQ66"/>
<feature type="coiled-coil region" evidence="1">
    <location>
        <begin position="103"/>
        <end position="151"/>
    </location>
</feature>
<dbReference type="GO" id="GO:0005814">
    <property type="term" value="C:centriole"/>
    <property type="evidence" value="ECO:0007669"/>
    <property type="project" value="Ensembl"/>
</dbReference>
<dbReference type="GO" id="GO:0090090">
    <property type="term" value="P:negative regulation of canonical Wnt signaling pathway"/>
    <property type="evidence" value="ECO:0007669"/>
    <property type="project" value="Ensembl"/>
</dbReference>
<dbReference type="Ensembl" id="ENSRFET00010003329.1">
    <property type="protein sequence ID" value="ENSRFEP00010003025.1"/>
    <property type="gene ID" value="ENSRFEG00010002158.1"/>
</dbReference>
<feature type="region of interest" description="Disordered" evidence="2">
    <location>
        <begin position="1"/>
        <end position="22"/>
    </location>
</feature>
<dbReference type="GO" id="GO:0036064">
    <property type="term" value="C:ciliary basal body"/>
    <property type="evidence" value="ECO:0007669"/>
    <property type="project" value="Ensembl"/>
</dbReference>
<dbReference type="GO" id="GO:0005654">
    <property type="term" value="C:nucleoplasm"/>
    <property type="evidence" value="ECO:0007669"/>
    <property type="project" value="Ensembl"/>
</dbReference>
<dbReference type="GO" id="GO:0008013">
    <property type="term" value="F:beta-catenin binding"/>
    <property type="evidence" value="ECO:0007669"/>
    <property type="project" value="Ensembl"/>
</dbReference>
<reference evidence="3" key="5">
    <citation type="submission" date="2025-09" db="UniProtKB">
        <authorList>
            <consortium name="Ensembl"/>
        </authorList>
    </citation>
    <scope>IDENTIFICATION</scope>
</reference>
<dbReference type="GO" id="GO:0045444">
    <property type="term" value="P:fat cell differentiation"/>
    <property type="evidence" value="ECO:0007669"/>
    <property type="project" value="Ensembl"/>
</dbReference>
<reference evidence="4" key="3">
    <citation type="submission" date="2018-12" db="EMBL/GenBank/DDBJ databases">
        <title>G10K-VGP greater horseshoe bat female genome, primary haplotype.</title>
        <authorList>
            <person name="Teeling E."/>
            <person name="Myers G."/>
            <person name="Vernes S."/>
            <person name="Pippel M."/>
            <person name="Winkler S."/>
            <person name="Fedrigo O."/>
            <person name="Rhie A."/>
            <person name="Koren S."/>
            <person name="Phillippy A."/>
            <person name="Lewin H."/>
            <person name="Damas J."/>
            <person name="Howe K."/>
            <person name="Mountcastle J."/>
            <person name="Jarvis E.D."/>
        </authorList>
    </citation>
    <scope>NUCLEOTIDE SEQUENCE [LARGE SCALE GENOMIC DNA]</scope>
</reference>
<dbReference type="FunCoup" id="A0A671DQ66">
    <property type="interactions" value="2078"/>
</dbReference>
<dbReference type="GO" id="GO:0045892">
    <property type="term" value="P:negative regulation of DNA-templated transcription"/>
    <property type="evidence" value="ECO:0007669"/>
    <property type="project" value="Ensembl"/>
</dbReference>
<proteinExistence type="predicted"/>
<reference evidence="3" key="4">
    <citation type="submission" date="2025-08" db="UniProtKB">
        <authorList>
            <consortium name="Ensembl"/>
        </authorList>
    </citation>
    <scope>IDENTIFICATION</scope>
</reference>
<protein>
    <submittedName>
        <fullName evidence="3">Chibby 1, beta catenin antagonist</fullName>
    </submittedName>
</protein>
<dbReference type="GO" id="GO:0005802">
    <property type="term" value="C:trans-Golgi network"/>
    <property type="evidence" value="ECO:0007669"/>
    <property type="project" value="Ensembl"/>
</dbReference>
<dbReference type="GO" id="GO:0033504">
    <property type="term" value="P:floor plate development"/>
    <property type="evidence" value="ECO:0007669"/>
    <property type="project" value="Ensembl"/>
</dbReference>
<dbReference type="GO" id="GO:0036126">
    <property type="term" value="C:sperm flagellum"/>
    <property type="evidence" value="ECO:0007669"/>
    <property type="project" value="Ensembl"/>
</dbReference>
<evidence type="ECO:0000256" key="2">
    <source>
        <dbReference type="SAM" id="MobiDB-lite"/>
    </source>
</evidence>
<dbReference type="GO" id="GO:0055007">
    <property type="term" value="P:cardiac muscle cell differentiation"/>
    <property type="evidence" value="ECO:0007669"/>
    <property type="project" value="Ensembl"/>
</dbReference>
<dbReference type="GO" id="GO:0060070">
    <property type="term" value="P:canonical Wnt signaling pathway"/>
    <property type="evidence" value="ECO:0007669"/>
    <property type="project" value="Ensembl"/>
</dbReference>
<evidence type="ECO:0000313" key="4">
    <source>
        <dbReference type="Proteomes" id="UP000472240"/>
    </source>
</evidence>
<dbReference type="AlphaFoldDB" id="A0A671DQ66"/>
<gene>
    <name evidence="3" type="primary">CBY1</name>
</gene>
<dbReference type="GO" id="GO:0008104">
    <property type="term" value="P:intracellular protein localization"/>
    <property type="evidence" value="ECO:0007669"/>
    <property type="project" value="Ensembl"/>
</dbReference>
<keyword evidence="1" id="KW-0175">Coiled coil</keyword>
<evidence type="ECO:0000256" key="1">
    <source>
        <dbReference type="SAM" id="Coils"/>
    </source>
</evidence>
<dbReference type="GO" id="GO:0005730">
    <property type="term" value="C:nucleolus"/>
    <property type="evidence" value="ECO:0007669"/>
    <property type="project" value="Ensembl"/>
</dbReference>
<dbReference type="CDD" id="cd07429">
    <property type="entry name" value="Cby_like"/>
    <property type="match status" value="1"/>
</dbReference>
<dbReference type="OMA" id="IWMHSAR"/>
<dbReference type="Proteomes" id="UP000472240">
    <property type="component" value="Chromosome 10"/>
</dbReference>
<dbReference type="GeneTree" id="ENSGT00940000153137"/>